<keyword evidence="2" id="KW-1185">Reference proteome</keyword>
<gene>
    <name evidence="1" type="ORF">BU23DRAFT_238680</name>
</gene>
<evidence type="ECO:0000313" key="2">
    <source>
        <dbReference type="Proteomes" id="UP000800036"/>
    </source>
</evidence>
<proteinExistence type="predicted"/>
<name>A0A6A5UY48_9PLEO</name>
<sequence>MESEAPFPCKFDHRVMLDLAAKCPNLEKVYCSVSSNEWAPNFVSEAMNKTCRDYPGPRRDSRHGFGKPLLENDAPIPPGLRDVRLNFLCRPGWGFYSRTTDSPYQTSLNPRASTPSVPACVFSLSSYEKGICT</sequence>
<dbReference type="Proteomes" id="UP000800036">
    <property type="component" value="Unassembled WGS sequence"/>
</dbReference>
<reference evidence="1" key="1">
    <citation type="journal article" date="2020" name="Stud. Mycol.">
        <title>101 Dothideomycetes genomes: a test case for predicting lifestyles and emergence of pathogens.</title>
        <authorList>
            <person name="Haridas S."/>
            <person name="Albert R."/>
            <person name="Binder M."/>
            <person name="Bloem J."/>
            <person name="Labutti K."/>
            <person name="Salamov A."/>
            <person name="Andreopoulos B."/>
            <person name="Baker S."/>
            <person name="Barry K."/>
            <person name="Bills G."/>
            <person name="Bluhm B."/>
            <person name="Cannon C."/>
            <person name="Castanera R."/>
            <person name="Culley D."/>
            <person name="Daum C."/>
            <person name="Ezra D."/>
            <person name="Gonzalez J."/>
            <person name="Henrissat B."/>
            <person name="Kuo A."/>
            <person name="Liang C."/>
            <person name="Lipzen A."/>
            <person name="Lutzoni F."/>
            <person name="Magnuson J."/>
            <person name="Mondo S."/>
            <person name="Nolan M."/>
            <person name="Ohm R."/>
            <person name="Pangilinan J."/>
            <person name="Park H.-J."/>
            <person name="Ramirez L."/>
            <person name="Alfaro M."/>
            <person name="Sun H."/>
            <person name="Tritt A."/>
            <person name="Yoshinaga Y."/>
            <person name="Zwiers L.-H."/>
            <person name="Turgeon B."/>
            <person name="Goodwin S."/>
            <person name="Spatafora J."/>
            <person name="Crous P."/>
            <person name="Grigoriev I."/>
        </authorList>
    </citation>
    <scope>NUCLEOTIDE SEQUENCE</scope>
    <source>
        <strain evidence="1">CBS 107.79</strain>
    </source>
</reference>
<evidence type="ECO:0000313" key="1">
    <source>
        <dbReference type="EMBL" id="KAF1969578.1"/>
    </source>
</evidence>
<accession>A0A6A5UY48</accession>
<protein>
    <submittedName>
        <fullName evidence="1">Uncharacterized protein</fullName>
    </submittedName>
</protein>
<organism evidence="1 2">
    <name type="scientific">Bimuria novae-zelandiae CBS 107.79</name>
    <dbReference type="NCBI Taxonomy" id="1447943"/>
    <lineage>
        <taxon>Eukaryota</taxon>
        <taxon>Fungi</taxon>
        <taxon>Dikarya</taxon>
        <taxon>Ascomycota</taxon>
        <taxon>Pezizomycotina</taxon>
        <taxon>Dothideomycetes</taxon>
        <taxon>Pleosporomycetidae</taxon>
        <taxon>Pleosporales</taxon>
        <taxon>Massarineae</taxon>
        <taxon>Didymosphaeriaceae</taxon>
        <taxon>Bimuria</taxon>
    </lineage>
</organism>
<dbReference type="OrthoDB" id="5985073at2759"/>
<dbReference type="AlphaFoldDB" id="A0A6A5UY48"/>
<dbReference type="EMBL" id="ML976708">
    <property type="protein sequence ID" value="KAF1969578.1"/>
    <property type="molecule type" value="Genomic_DNA"/>
</dbReference>